<keyword evidence="2" id="KW-1185">Reference proteome</keyword>
<gene>
    <name evidence="1" type="ORF">Sviol_04570</name>
</gene>
<evidence type="ECO:0008006" key="3">
    <source>
        <dbReference type="Google" id="ProtNLM"/>
    </source>
</evidence>
<protein>
    <recommendedName>
        <fullName evidence="3">Cysteinyl-tRNA synthetase</fullName>
    </recommendedName>
</protein>
<accession>A0ABQ3QFM3</accession>
<comment type="caution">
    <text evidence="1">The sequence shown here is derived from an EMBL/GenBank/DDBJ whole genome shotgun (WGS) entry which is preliminary data.</text>
</comment>
<reference evidence="1" key="1">
    <citation type="submission" date="2024-05" db="EMBL/GenBank/DDBJ databases">
        <title>Whole genome shotgun sequence of Streptomyces violascens NBRC 12920.</title>
        <authorList>
            <person name="Komaki H."/>
            <person name="Tamura T."/>
        </authorList>
    </citation>
    <scope>NUCLEOTIDE SEQUENCE</scope>
    <source>
        <strain evidence="1">NBRC 12920</strain>
    </source>
</reference>
<dbReference type="RefSeq" id="WP_189959902.1">
    <property type="nucleotide sequence ID" value="NZ_BMUA01000001.1"/>
</dbReference>
<evidence type="ECO:0000313" key="1">
    <source>
        <dbReference type="EMBL" id="GHI36049.1"/>
    </source>
</evidence>
<sequence>MLRIVEELAGPGPLRICAHAPADGAAGTGLRVLLIADVLARVVEMRGRAVLIGWAGPHDKAAAAAAGIRPPDAEGDPQEIAEALGGLPGVQLTTGTYEGAGSACLQIGEAQLPPFEGLDLLAVRLLLLSHPYEEPVSVTAEQVGEAGRAMARWRRAVADWAEQPSKPIPADLKSTARTALDNRLDTAAVLRLLHDLATADDVPQGAKFETMAYLDRILGLELVREVGISGGSTPGT</sequence>
<evidence type="ECO:0000313" key="2">
    <source>
        <dbReference type="Proteomes" id="UP001050808"/>
    </source>
</evidence>
<organism evidence="1 2">
    <name type="scientific">Streptomyces violascens</name>
    <dbReference type="NCBI Taxonomy" id="67381"/>
    <lineage>
        <taxon>Bacteria</taxon>
        <taxon>Bacillati</taxon>
        <taxon>Actinomycetota</taxon>
        <taxon>Actinomycetes</taxon>
        <taxon>Kitasatosporales</taxon>
        <taxon>Streptomycetaceae</taxon>
        <taxon>Streptomyces</taxon>
    </lineage>
</organism>
<proteinExistence type="predicted"/>
<dbReference type="EMBL" id="BNDY01000002">
    <property type="protein sequence ID" value="GHI36049.1"/>
    <property type="molecule type" value="Genomic_DNA"/>
</dbReference>
<name>A0ABQ3QFM3_9ACTN</name>
<dbReference type="Proteomes" id="UP001050808">
    <property type="component" value="Unassembled WGS sequence"/>
</dbReference>